<comment type="caution">
    <text evidence="5">The sequence shown here is derived from an EMBL/GenBank/DDBJ whole genome shotgun (WGS) entry which is preliminary data.</text>
</comment>
<reference evidence="5" key="1">
    <citation type="submission" date="2020-10" db="EMBL/GenBank/DDBJ databases">
        <authorList>
            <person name="Gilroy R."/>
        </authorList>
    </citation>
    <scope>NUCLEOTIDE SEQUENCE</scope>
    <source>
        <strain evidence="5">11300</strain>
    </source>
</reference>
<keyword evidence="1" id="KW-0805">Transcription regulation</keyword>
<evidence type="ECO:0000313" key="5">
    <source>
        <dbReference type="EMBL" id="HIU27483.1"/>
    </source>
</evidence>
<dbReference type="AlphaFoldDB" id="A0A9D1I5F1"/>
<evidence type="ECO:0000256" key="3">
    <source>
        <dbReference type="ARBA" id="ARBA00023163"/>
    </source>
</evidence>
<dbReference type="CDD" id="cd07377">
    <property type="entry name" value="WHTH_GntR"/>
    <property type="match status" value="1"/>
</dbReference>
<organism evidence="5 6">
    <name type="scientific">Candidatus Fimisoma avicola</name>
    <dbReference type="NCBI Taxonomy" id="2840826"/>
    <lineage>
        <taxon>Bacteria</taxon>
        <taxon>Bacillati</taxon>
        <taxon>Bacillota</taxon>
        <taxon>Clostridia</taxon>
        <taxon>Eubacteriales</taxon>
        <taxon>Candidatus Fimisoma</taxon>
    </lineage>
</organism>
<dbReference type="Pfam" id="PF00392">
    <property type="entry name" value="GntR"/>
    <property type="match status" value="1"/>
</dbReference>
<evidence type="ECO:0000259" key="4">
    <source>
        <dbReference type="PROSITE" id="PS50949"/>
    </source>
</evidence>
<dbReference type="PANTHER" id="PTHR38445:SF9">
    <property type="entry name" value="HTH-TYPE TRANSCRIPTIONAL REPRESSOR YTRA"/>
    <property type="match status" value="1"/>
</dbReference>
<protein>
    <submittedName>
        <fullName evidence="5">GntR family transcriptional regulator</fullName>
    </submittedName>
</protein>
<dbReference type="GO" id="GO:0003700">
    <property type="term" value="F:DNA-binding transcription factor activity"/>
    <property type="evidence" value="ECO:0007669"/>
    <property type="project" value="InterPro"/>
</dbReference>
<evidence type="ECO:0000313" key="6">
    <source>
        <dbReference type="Proteomes" id="UP000824091"/>
    </source>
</evidence>
<dbReference type="EMBL" id="DVMO01000055">
    <property type="protein sequence ID" value="HIU27483.1"/>
    <property type="molecule type" value="Genomic_DNA"/>
</dbReference>
<feature type="domain" description="HTH gntR-type" evidence="4">
    <location>
        <begin position="11"/>
        <end position="81"/>
    </location>
</feature>
<dbReference type="Gene3D" id="1.10.10.10">
    <property type="entry name" value="Winged helix-like DNA-binding domain superfamily/Winged helix DNA-binding domain"/>
    <property type="match status" value="1"/>
</dbReference>
<keyword evidence="3" id="KW-0804">Transcription</keyword>
<dbReference type="InterPro" id="IPR036390">
    <property type="entry name" value="WH_DNA-bd_sf"/>
</dbReference>
<gene>
    <name evidence="5" type="ORF">IAD16_03735</name>
</gene>
<feature type="non-terminal residue" evidence="5">
    <location>
        <position position="138"/>
    </location>
</feature>
<dbReference type="InterPro" id="IPR000524">
    <property type="entry name" value="Tscrpt_reg_HTH_GntR"/>
</dbReference>
<accession>A0A9D1I5F1</accession>
<name>A0A9D1I5F1_9FIRM</name>
<evidence type="ECO:0000256" key="1">
    <source>
        <dbReference type="ARBA" id="ARBA00023015"/>
    </source>
</evidence>
<evidence type="ECO:0000256" key="2">
    <source>
        <dbReference type="ARBA" id="ARBA00023125"/>
    </source>
</evidence>
<dbReference type="PROSITE" id="PS50949">
    <property type="entry name" value="HTH_GNTR"/>
    <property type="match status" value="1"/>
</dbReference>
<dbReference type="SUPFAM" id="SSF46785">
    <property type="entry name" value="Winged helix' DNA-binding domain"/>
    <property type="match status" value="1"/>
</dbReference>
<dbReference type="Proteomes" id="UP000824091">
    <property type="component" value="Unassembled WGS sequence"/>
</dbReference>
<dbReference type="SMART" id="SM00345">
    <property type="entry name" value="HTH_GNTR"/>
    <property type="match status" value="1"/>
</dbReference>
<sequence length="138" mass="15354">MNISVDKESSIPIYRQIEAAIKKRVLGGELPYGWKLPSERRLAAIIGVHRNTVIKAYKLLVDQELISSDFEGRKGYFVISGKAEDAGPAQRKTAPAVFSYHTNITACGKIFEDIFEASFNRENISFGGHIAPEEIINL</sequence>
<keyword evidence="2" id="KW-0238">DNA-binding</keyword>
<dbReference type="InterPro" id="IPR036388">
    <property type="entry name" value="WH-like_DNA-bd_sf"/>
</dbReference>
<reference evidence="5" key="2">
    <citation type="journal article" date="2021" name="PeerJ">
        <title>Extensive microbial diversity within the chicken gut microbiome revealed by metagenomics and culture.</title>
        <authorList>
            <person name="Gilroy R."/>
            <person name="Ravi A."/>
            <person name="Getino M."/>
            <person name="Pursley I."/>
            <person name="Horton D.L."/>
            <person name="Alikhan N.F."/>
            <person name="Baker D."/>
            <person name="Gharbi K."/>
            <person name="Hall N."/>
            <person name="Watson M."/>
            <person name="Adriaenssens E.M."/>
            <person name="Foster-Nyarko E."/>
            <person name="Jarju S."/>
            <person name="Secka A."/>
            <person name="Antonio M."/>
            <person name="Oren A."/>
            <person name="Chaudhuri R.R."/>
            <person name="La Ragione R."/>
            <person name="Hildebrand F."/>
            <person name="Pallen M.J."/>
        </authorList>
    </citation>
    <scope>NUCLEOTIDE SEQUENCE</scope>
    <source>
        <strain evidence="5">11300</strain>
    </source>
</reference>
<dbReference type="PANTHER" id="PTHR38445">
    <property type="entry name" value="HTH-TYPE TRANSCRIPTIONAL REPRESSOR YTRA"/>
    <property type="match status" value="1"/>
</dbReference>
<proteinExistence type="predicted"/>
<dbReference type="GO" id="GO:0003677">
    <property type="term" value="F:DNA binding"/>
    <property type="evidence" value="ECO:0007669"/>
    <property type="project" value="UniProtKB-KW"/>
</dbReference>
<dbReference type="PRINTS" id="PR00035">
    <property type="entry name" value="HTHGNTR"/>
</dbReference>